<name>A0A643FH13_IDEDE</name>
<evidence type="ECO:0000313" key="18">
    <source>
        <dbReference type="EMBL" id="KAB0585341.1"/>
    </source>
</evidence>
<dbReference type="SUPFAM" id="SSF56935">
    <property type="entry name" value="Porins"/>
    <property type="match status" value="1"/>
</dbReference>
<evidence type="ECO:0000256" key="2">
    <source>
        <dbReference type="ARBA" id="ARBA00022448"/>
    </source>
</evidence>
<evidence type="ECO:0000256" key="6">
    <source>
        <dbReference type="ARBA" id="ARBA00022729"/>
    </source>
</evidence>
<keyword evidence="5 12" id="KW-0812">Transmembrane</keyword>
<keyword evidence="4" id="KW-0410">Iron transport</keyword>
<organism evidence="18 19">
    <name type="scientific">Ideonella dechloratans</name>
    <dbReference type="NCBI Taxonomy" id="36863"/>
    <lineage>
        <taxon>Bacteria</taxon>
        <taxon>Pseudomonadati</taxon>
        <taxon>Pseudomonadota</taxon>
        <taxon>Betaproteobacteria</taxon>
        <taxon>Burkholderiales</taxon>
        <taxon>Sphaerotilaceae</taxon>
        <taxon>Ideonella</taxon>
    </lineage>
</organism>
<feature type="domain" description="TonB-dependent receptor-like beta-barrel" evidence="16">
    <location>
        <begin position="305"/>
        <end position="684"/>
    </location>
</feature>
<keyword evidence="10 12" id="KW-0472">Membrane</keyword>
<keyword evidence="18" id="KW-0675">Receptor</keyword>
<feature type="signal peptide" evidence="15">
    <location>
        <begin position="1"/>
        <end position="39"/>
    </location>
</feature>
<dbReference type="PANTHER" id="PTHR32552">
    <property type="entry name" value="FERRICHROME IRON RECEPTOR-RELATED"/>
    <property type="match status" value="1"/>
</dbReference>
<feature type="domain" description="TonB-dependent receptor plug" evidence="17">
    <location>
        <begin position="68"/>
        <end position="177"/>
    </location>
</feature>
<keyword evidence="7" id="KW-0408">Iron</keyword>
<dbReference type="EMBL" id="VZPB01000001">
    <property type="protein sequence ID" value="KAB0585341.1"/>
    <property type="molecule type" value="Genomic_DNA"/>
</dbReference>
<evidence type="ECO:0000256" key="4">
    <source>
        <dbReference type="ARBA" id="ARBA00022496"/>
    </source>
</evidence>
<protein>
    <submittedName>
        <fullName evidence="18">TonB-dependent receptor plug domain-containing protein</fullName>
    </submittedName>
</protein>
<dbReference type="GO" id="GO:0009279">
    <property type="term" value="C:cell outer membrane"/>
    <property type="evidence" value="ECO:0007669"/>
    <property type="project" value="UniProtKB-SubCell"/>
</dbReference>
<dbReference type="Gene3D" id="2.40.170.20">
    <property type="entry name" value="TonB-dependent receptor, beta-barrel domain"/>
    <property type="match status" value="1"/>
</dbReference>
<evidence type="ECO:0000313" key="19">
    <source>
        <dbReference type="Proteomes" id="UP000430120"/>
    </source>
</evidence>
<evidence type="ECO:0000256" key="5">
    <source>
        <dbReference type="ARBA" id="ARBA00022692"/>
    </source>
</evidence>
<evidence type="ECO:0000256" key="12">
    <source>
        <dbReference type="PROSITE-ProRule" id="PRU01360"/>
    </source>
</evidence>
<dbReference type="InterPro" id="IPR000531">
    <property type="entry name" value="Beta-barrel_TonB"/>
</dbReference>
<keyword evidence="3 12" id="KW-1134">Transmembrane beta strand</keyword>
<keyword evidence="6 15" id="KW-0732">Signal</keyword>
<dbReference type="PANTHER" id="PTHR32552:SF81">
    <property type="entry name" value="TONB-DEPENDENT OUTER MEMBRANE RECEPTOR"/>
    <property type="match status" value="1"/>
</dbReference>
<dbReference type="PROSITE" id="PS01156">
    <property type="entry name" value="TONB_DEPENDENT_REC_2"/>
    <property type="match status" value="1"/>
</dbReference>
<comment type="similarity">
    <text evidence="12 14">Belongs to the TonB-dependent receptor family.</text>
</comment>
<keyword evidence="19" id="KW-1185">Reference proteome</keyword>
<evidence type="ECO:0000256" key="1">
    <source>
        <dbReference type="ARBA" id="ARBA00004571"/>
    </source>
</evidence>
<dbReference type="GO" id="GO:0006826">
    <property type="term" value="P:iron ion transport"/>
    <property type="evidence" value="ECO:0007669"/>
    <property type="project" value="UniProtKB-KW"/>
</dbReference>
<evidence type="ECO:0000256" key="7">
    <source>
        <dbReference type="ARBA" id="ARBA00023004"/>
    </source>
</evidence>
<proteinExistence type="inferred from homology"/>
<evidence type="ECO:0000256" key="15">
    <source>
        <dbReference type="SAM" id="SignalP"/>
    </source>
</evidence>
<comment type="caution">
    <text evidence="18">The sequence shown here is derived from an EMBL/GenBank/DDBJ whole genome shotgun (WGS) entry which is preliminary data.</text>
</comment>
<dbReference type="Pfam" id="PF00593">
    <property type="entry name" value="TonB_dep_Rec_b-barrel"/>
    <property type="match status" value="1"/>
</dbReference>
<comment type="subcellular location">
    <subcellularLocation>
        <location evidence="1 12">Cell outer membrane</location>
        <topology evidence="1 12">Multi-pass membrane protein</topology>
    </subcellularLocation>
</comment>
<evidence type="ECO:0000256" key="9">
    <source>
        <dbReference type="ARBA" id="ARBA00023077"/>
    </source>
</evidence>
<accession>A0A643FH13</accession>
<keyword evidence="2 12" id="KW-0813">Transport</keyword>
<dbReference type="Pfam" id="PF07715">
    <property type="entry name" value="Plug"/>
    <property type="match status" value="1"/>
</dbReference>
<feature type="chain" id="PRO_5024854105" evidence="15">
    <location>
        <begin position="40"/>
        <end position="759"/>
    </location>
</feature>
<dbReference type="PROSITE" id="PS52016">
    <property type="entry name" value="TONB_DEPENDENT_REC_3"/>
    <property type="match status" value="1"/>
</dbReference>
<evidence type="ECO:0000256" key="13">
    <source>
        <dbReference type="PROSITE-ProRule" id="PRU10144"/>
    </source>
</evidence>
<evidence type="ECO:0000259" key="17">
    <source>
        <dbReference type="Pfam" id="PF07715"/>
    </source>
</evidence>
<dbReference type="InterPro" id="IPR010917">
    <property type="entry name" value="TonB_rcpt_CS"/>
</dbReference>
<dbReference type="InterPro" id="IPR039426">
    <property type="entry name" value="TonB-dep_rcpt-like"/>
</dbReference>
<dbReference type="OrthoDB" id="8538693at2"/>
<evidence type="ECO:0000259" key="16">
    <source>
        <dbReference type="Pfam" id="PF00593"/>
    </source>
</evidence>
<feature type="short sequence motif" description="TonB C-terminal box" evidence="13">
    <location>
        <begin position="742"/>
        <end position="759"/>
    </location>
</feature>
<evidence type="ECO:0000256" key="3">
    <source>
        <dbReference type="ARBA" id="ARBA00022452"/>
    </source>
</evidence>
<dbReference type="InterPro" id="IPR036942">
    <property type="entry name" value="Beta-barrel_TonB_sf"/>
</dbReference>
<evidence type="ECO:0000256" key="14">
    <source>
        <dbReference type="RuleBase" id="RU003357"/>
    </source>
</evidence>
<keyword evidence="8" id="KW-0406">Ion transport</keyword>
<evidence type="ECO:0000256" key="8">
    <source>
        <dbReference type="ARBA" id="ARBA00023065"/>
    </source>
</evidence>
<evidence type="ECO:0000256" key="10">
    <source>
        <dbReference type="ARBA" id="ARBA00023136"/>
    </source>
</evidence>
<evidence type="ECO:0000256" key="11">
    <source>
        <dbReference type="ARBA" id="ARBA00023237"/>
    </source>
</evidence>
<sequence length="759" mass="81866">MTTRHHPAAHHAAQPHPSRPSLLSLAALAALLPATPVWAQDATAATATEAGKLTTITVTAERREENALEVPMAITTLRGEALDTLNASGEDLRMLSGRVPSLNIESSFGRAFPRFYIRGYGNTDFRLNASQPVSLILDDIVQENPILKGFPIFDSEGVEVLAGPQGTLFGRNTPAGVVKFDSVKPQKTFGGYASLGYGSYGTTNLEGAVNVPIDAQWQSRISVQSQHRDNWVTNEAPVTQQTHKLEGYDDNAVRAQLLYGAGTDFSALFNVHARNLDGSARLFRANIIQPGTNDLVDDFDIKKVYLDGKNEQKLSSTGASAHLTWAFSGYKLHSITGFEKVHSYSRGDVDGGYGASYAPSMGPGTIPFSSETADGLRAHQQWTQELRAESTAAGPLSWQGGLYFFHEKYDMDAYSYDSVFAGGAQTGLSTTTQSNNSWAAFGSVNYAIAPDLKLRAGLRYTHDWKKLSTDPGDVAVDDSAGLSGTVSGSKVTGDLAATWSVSKGTNLYARVATGYRGASILPASAFNPLSDAAPETNTSYEAGVKSELFDRRARITADVFHYDVKNQQLTAVGGASNSTLLLSAKKSMGQGFEMTLDAYLSDNLLLNLNGSVNTTKIKDKNLVVAGCAMCTVTDPAGTVAGTYHIDGNPLPQAPKYVANANLRYSLPMADGSEFYLYTDWTYRSKINFFLYESVEFTGKPLTQGGLRLGYIWGDGKYELAAFSRNITNKVVVNGAIDFNNLTGFVNEPRTFGAQFKAMF</sequence>
<reference evidence="18 19" key="1">
    <citation type="submission" date="2019-09" db="EMBL/GenBank/DDBJ databases">
        <title>Draft genome sequences of 48 bacterial type strains from the CCUG.</title>
        <authorList>
            <person name="Tunovic T."/>
            <person name="Pineiro-Iglesias B."/>
            <person name="Unosson C."/>
            <person name="Inganas E."/>
            <person name="Ohlen M."/>
            <person name="Cardew S."/>
            <person name="Jensie-Markopoulos S."/>
            <person name="Salva-Serra F."/>
            <person name="Jaen-Luchoro D."/>
            <person name="Karlsson R."/>
            <person name="Svensson-Stadler L."/>
            <person name="Chun J."/>
            <person name="Moore E."/>
        </authorList>
    </citation>
    <scope>NUCLEOTIDE SEQUENCE [LARGE SCALE GENOMIC DNA]</scope>
    <source>
        <strain evidence="18 19">CCUG 30977</strain>
    </source>
</reference>
<keyword evidence="11 12" id="KW-0998">Cell outer membrane</keyword>
<dbReference type="InterPro" id="IPR012910">
    <property type="entry name" value="Plug_dom"/>
</dbReference>
<gene>
    <name evidence="18" type="ORF">F7Q92_00120</name>
</gene>
<dbReference type="RefSeq" id="WP_151121916.1">
    <property type="nucleotide sequence ID" value="NZ_CP088081.1"/>
</dbReference>
<keyword evidence="9 14" id="KW-0798">TonB box</keyword>
<dbReference type="AlphaFoldDB" id="A0A643FH13"/>
<dbReference type="Proteomes" id="UP000430120">
    <property type="component" value="Unassembled WGS sequence"/>
</dbReference>